<dbReference type="Pfam" id="PF13529">
    <property type="entry name" value="Peptidase_C39_2"/>
    <property type="match status" value="1"/>
</dbReference>
<reference evidence="4 5" key="1">
    <citation type="submission" date="2016-10" db="EMBL/GenBank/DDBJ databases">
        <authorList>
            <person name="de Groot N.N."/>
        </authorList>
    </citation>
    <scope>NUCLEOTIDE SEQUENCE [LARGE SCALE GENOMIC DNA]</scope>
    <source>
        <strain evidence="4 5">DSM 18346</strain>
    </source>
</reference>
<dbReference type="InterPro" id="IPR013783">
    <property type="entry name" value="Ig-like_fold"/>
</dbReference>
<protein>
    <submittedName>
        <fullName evidence="4">Uncharacterized protein YvpB</fullName>
    </submittedName>
</protein>
<dbReference type="InterPro" id="IPR039564">
    <property type="entry name" value="Peptidase_C39-like"/>
</dbReference>
<dbReference type="Gene3D" id="2.60.40.10">
    <property type="entry name" value="Immunoglobulins"/>
    <property type="match status" value="1"/>
</dbReference>
<evidence type="ECO:0000256" key="1">
    <source>
        <dbReference type="SAM" id="Phobius"/>
    </source>
</evidence>
<dbReference type="Pfam" id="PF17802">
    <property type="entry name" value="SpaA"/>
    <property type="match status" value="1"/>
</dbReference>
<name>A0A1G9DSF3_9FIRM</name>
<dbReference type="OrthoDB" id="1164310at2"/>
<dbReference type="Proteomes" id="UP000198718">
    <property type="component" value="Unassembled WGS sequence"/>
</dbReference>
<keyword evidence="1" id="KW-1133">Transmembrane helix</keyword>
<dbReference type="Gene3D" id="3.90.70.10">
    <property type="entry name" value="Cysteine proteinases"/>
    <property type="match status" value="1"/>
</dbReference>
<dbReference type="PANTHER" id="PTHR37806">
    <property type="entry name" value="LMO0724 PROTEIN"/>
    <property type="match status" value="1"/>
</dbReference>
<organism evidence="4 5">
    <name type="scientific">Natronincola ferrireducens</name>
    <dbReference type="NCBI Taxonomy" id="393762"/>
    <lineage>
        <taxon>Bacteria</taxon>
        <taxon>Bacillati</taxon>
        <taxon>Bacillota</taxon>
        <taxon>Clostridia</taxon>
        <taxon>Peptostreptococcales</taxon>
        <taxon>Natronincolaceae</taxon>
        <taxon>Natronincola</taxon>
    </lineage>
</organism>
<keyword evidence="1" id="KW-0472">Membrane</keyword>
<keyword evidence="5" id="KW-1185">Reference proteome</keyword>
<feature type="domain" description="SpaA-like prealbumin fold" evidence="3">
    <location>
        <begin position="43"/>
        <end position="127"/>
    </location>
</feature>
<evidence type="ECO:0000259" key="3">
    <source>
        <dbReference type="Pfam" id="PF17802"/>
    </source>
</evidence>
<dbReference type="PANTHER" id="PTHR37806:SF1">
    <property type="entry name" value="PEPTIDASE C39-LIKE DOMAIN-CONTAINING PROTEIN"/>
    <property type="match status" value="1"/>
</dbReference>
<dbReference type="AlphaFoldDB" id="A0A1G9DSF3"/>
<proteinExistence type="predicted"/>
<dbReference type="EMBL" id="FNFP01000003">
    <property type="protein sequence ID" value="SDK66837.1"/>
    <property type="molecule type" value="Genomic_DNA"/>
</dbReference>
<evidence type="ECO:0000259" key="2">
    <source>
        <dbReference type="Pfam" id="PF13529"/>
    </source>
</evidence>
<feature type="domain" description="Peptidase C39-like" evidence="2">
    <location>
        <begin position="154"/>
        <end position="319"/>
    </location>
</feature>
<dbReference type="InterPro" id="IPR041033">
    <property type="entry name" value="SpaA_PFL_dom_1"/>
</dbReference>
<evidence type="ECO:0000313" key="5">
    <source>
        <dbReference type="Proteomes" id="UP000198718"/>
    </source>
</evidence>
<gene>
    <name evidence="4" type="ORF">SAMN05660472_01719</name>
</gene>
<evidence type="ECO:0000313" key="4">
    <source>
        <dbReference type="EMBL" id="SDK66837.1"/>
    </source>
</evidence>
<dbReference type="RefSeq" id="WP_090553300.1">
    <property type="nucleotide sequence ID" value="NZ_FNFP01000003.1"/>
</dbReference>
<keyword evidence="1" id="KW-0812">Transmembrane</keyword>
<accession>A0A1G9DSF3</accession>
<dbReference type="STRING" id="393762.SAMN05660472_01719"/>
<sequence length="348" mass="39261">MKKRFGTILFFIIIIAAFLFVINNRFRSSGDPEDIIEENQQGIITIINIDGEEQWPIKNTEFIITAVESGEIIESLVTDEDGLASSKPLDYGTSYRIEQVQISEAYGLSNEIIDIEIGEENHVLVIENNINEYVKDIYRTETNDIIITEVDIPVEVLMQKPELPNGCEITSLTAVLNFYGYGISKTEMSEGYLPMEPFYRKNDRLYGANPYEAFAGDPSHASGFFVYAPPIVEAANQYIHDVGGFKRAINISGSTRDEIIQQLDKGRPVVIWVTLDLSPPRLNYSWYFSNSEEEFIAPVNLHAVVLRGYDESNVYIMNPLKGQVIHNADVFFDSYFALGGHAVVLVED</sequence>
<feature type="transmembrane region" description="Helical" evidence="1">
    <location>
        <begin position="5"/>
        <end position="22"/>
    </location>
</feature>